<keyword evidence="4 5" id="KW-0349">Heme</keyword>
<dbReference type="Gene3D" id="1.20.58.480">
    <property type="match status" value="1"/>
</dbReference>
<feature type="binding site" description="proximal binding residue" evidence="4">
    <location>
        <position position="360"/>
    </location>
    <ligand>
        <name>heme b</name>
        <dbReference type="ChEBI" id="CHEBI:60344"/>
    </ligand>
    <ligandPart>
        <name>Fe</name>
        <dbReference type="ChEBI" id="CHEBI:18248"/>
    </ligandPart>
</feature>
<comment type="caution">
    <text evidence="7">The sequence shown here is derived from an EMBL/GenBank/DDBJ whole genome shotgun (WGS) entry which is preliminary data.</text>
</comment>
<dbReference type="SUPFAM" id="SSF140959">
    <property type="entry name" value="Indolic compounds 2,3-dioxygenase-like"/>
    <property type="match status" value="1"/>
</dbReference>
<evidence type="ECO:0000313" key="7">
    <source>
        <dbReference type="EMBL" id="CAF9915847.1"/>
    </source>
</evidence>
<keyword evidence="8" id="KW-1185">Reference proteome</keyword>
<dbReference type="PANTHER" id="PTHR28657">
    <property type="entry name" value="INDOLEAMINE 2,3-DIOXYGENASE"/>
    <property type="match status" value="1"/>
</dbReference>
<dbReference type="EMBL" id="CAJPDQ010000010">
    <property type="protein sequence ID" value="CAF9915847.1"/>
    <property type="molecule type" value="Genomic_DNA"/>
</dbReference>
<keyword evidence="2 4" id="KW-0479">Metal-binding</keyword>
<feature type="region of interest" description="Disordered" evidence="6">
    <location>
        <begin position="458"/>
        <end position="479"/>
    </location>
</feature>
<evidence type="ECO:0000256" key="4">
    <source>
        <dbReference type="PIRSR" id="PIRSR600898-1"/>
    </source>
</evidence>
<dbReference type="GO" id="GO:0005737">
    <property type="term" value="C:cytoplasm"/>
    <property type="evidence" value="ECO:0007669"/>
    <property type="project" value="TreeGrafter"/>
</dbReference>
<keyword evidence="5" id="KW-0560">Oxidoreductase</keyword>
<comment type="function">
    <text evidence="5">Produces N-formyl-kynurenine through the oxidation of tryptophan.</text>
</comment>
<dbReference type="Pfam" id="PF01231">
    <property type="entry name" value="IDO"/>
    <property type="match status" value="1"/>
</dbReference>
<dbReference type="EC" id="1.13.11.52" evidence="5"/>
<protein>
    <recommendedName>
        <fullName evidence="5">Indoleamine 2,3-dioxygenase</fullName>
        <ecNumber evidence="5">1.13.11.52</ecNumber>
    </recommendedName>
</protein>
<organism evidence="7 8">
    <name type="scientific">Gomphillus americanus</name>
    <dbReference type="NCBI Taxonomy" id="1940652"/>
    <lineage>
        <taxon>Eukaryota</taxon>
        <taxon>Fungi</taxon>
        <taxon>Dikarya</taxon>
        <taxon>Ascomycota</taxon>
        <taxon>Pezizomycotina</taxon>
        <taxon>Lecanoromycetes</taxon>
        <taxon>OSLEUM clade</taxon>
        <taxon>Ostropomycetidae</taxon>
        <taxon>Ostropales</taxon>
        <taxon>Graphidaceae</taxon>
        <taxon>Gomphilloideae</taxon>
        <taxon>Gomphillus</taxon>
    </lineage>
</organism>
<proteinExistence type="inferred from homology"/>
<dbReference type="Proteomes" id="UP000664169">
    <property type="component" value="Unassembled WGS sequence"/>
</dbReference>
<dbReference type="PANTHER" id="PTHR28657:SF5">
    <property type="entry name" value="INDOLEAMINE 2,3-DIOXYGENASE"/>
    <property type="match status" value="1"/>
</dbReference>
<dbReference type="FunFam" id="1.20.58.480:FF:000004">
    <property type="entry name" value="Indoleamine 2,3-dioxygenase subfamily"/>
    <property type="match status" value="1"/>
</dbReference>
<dbReference type="OrthoDB" id="540174at2759"/>
<evidence type="ECO:0000256" key="2">
    <source>
        <dbReference type="ARBA" id="ARBA00022723"/>
    </source>
</evidence>
<name>A0A8H3I5N0_9LECA</name>
<accession>A0A8H3I5N0</accession>
<sequence length="524" mass="58260">MLQSIPRLADYGISERHGFLPDELPLQVLPDPYYTHWEAIISNLQAFLLSGRLRTTVQKLPILSTSRLRSISEWRRAYLILAFITHGYIWGGDIPADRIPPPIAVPFLQVCKYLELPPVATYAGLCLWNFKPIFSNEEADDFDNLATLTTFTGSMDESWFYLVSIVLEARGAELLPVMLDAMHAVRNDDVSTVFHALQLFAERIDELGTILNKMYERCDPHVFYHSIRPFLAGSKNMADAGLPNGVLYEDNSGNEEYRQYGGGSNAQSSLIQFFDIVLGVEHFPTGQDALTANDTLLRGPSNNFIHEMRSYMPGPHARFLEALTPVANIRPYVLSKQENQELTLAYDAALLMLKALRDKHIAMVSRYIIVKSREARDTRSRTADGMDRSVSPPTAVRSQAPVNLATATNRSSTSFRGTGGTSLIPFLKQARDETGSLAVDAWARRLLSDRPTRNVKVAGSSTIDESERKNSANAATTTPWRYTDNKPLVELGKVGEHKDGVVEIVGLAGTWDLAEGEGGGICHW</sequence>
<keyword evidence="5" id="KW-0223">Dioxygenase</keyword>
<comment type="similarity">
    <text evidence="1 5">Belongs to the indoleamine 2,3-dioxygenase family.</text>
</comment>
<dbReference type="InterPro" id="IPR037217">
    <property type="entry name" value="Trp/Indoleamine_2_3_dOase-like"/>
</dbReference>
<dbReference type="InterPro" id="IPR000898">
    <property type="entry name" value="Indolamine_dOase"/>
</dbReference>
<reference evidence="7" key="1">
    <citation type="submission" date="2021-03" db="EMBL/GenBank/DDBJ databases">
        <authorList>
            <person name="Tagirdzhanova G."/>
        </authorList>
    </citation>
    <scope>NUCLEOTIDE SEQUENCE</scope>
</reference>
<evidence type="ECO:0000256" key="6">
    <source>
        <dbReference type="SAM" id="MobiDB-lite"/>
    </source>
</evidence>
<dbReference type="GO" id="GO:0020037">
    <property type="term" value="F:heme binding"/>
    <property type="evidence" value="ECO:0007669"/>
    <property type="project" value="UniProtKB-UniRule"/>
</dbReference>
<dbReference type="GO" id="GO:0033754">
    <property type="term" value="F:indoleamine 2,3-dioxygenase activity"/>
    <property type="evidence" value="ECO:0007669"/>
    <property type="project" value="UniProtKB-EC"/>
</dbReference>
<evidence type="ECO:0000313" key="8">
    <source>
        <dbReference type="Proteomes" id="UP000664169"/>
    </source>
</evidence>
<evidence type="ECO:0000256" key="1">
    <source>
        <dbReference type="ARBA" id="ARBA00007119"/>
    </source>
</evidence>
<dbReference type="GO" id="GO:0046872">
    <property type="term" value="F:metal ion binding"/>
    <property type="evidence" value="ECO:0007669"/>
    <property type="project" value="UniProtKB-UniRule"/>
</dbReference>
<comment type="catalytic activity">
    <reaction evidence="5">
        <text>L-tryptophan + O2 = N-formyl-L-kynurenine</text>
        <dbReference type="Rhea" id="RHEA:24536"/>
        <dbReference type="ChEBI" id="CHEBI:15379"/>
        <dbReference type="ChEBI" id="CHEBI:57912"/>
        <dbReference type="ChEBI" id="CHEBI:58629"/>
    </reaction>
</comment>
<evidence type="ECO:0000256" key="3">
    <source>
        <dbReference type="ARBA" id="ARBA00023004"/>
    </source>
</evidence>
<dbReference type="AlphaFoldDB" id="A0A8H3I5N0"/>
<dbReference type="GO" id="GO:0019441">
    <property type="term" value="P:L-tryptophan catabolic process to kynurenine"/>
    <property type="evidence" value="ECO:0007669"/>
    <property type="project" value="UniProtKB-UniRule"/>
</dbReference>
<evidence type="ECO:0000256" key="5">
    <source>
        <dbReference type="RuleBase" id="RU369119"/>
    </source>
</evidence>
<keyword evidence="3 4" id="KW-0408">Iron</keyword>
<dbReference type="GO" id="GO:0034354">
    <property type="term" value="P:'de novo' NAD+ biosynthetic process from L-tryptophan"/>
    <property type="evidence" value="ECO:0007669"/>
    <property type="project" value="TreeGrafter"/>
</dbReference>
<dbReference type="PROSITE" id="PS00876">
    <property type="entry name" value="IDO_1"/>
    <property type="match status" value="1"/>
</dbReference>
<gene>
    <name evidence="7" type="ORF">GOMPHAMPRED_000868</name>
</gene>